<keyword evidence="3" id="KW-1185">Reference proteome</keyword>
<accession>A0A4V3DLM8</accession>
<proteinExistence type="predicted"/>
<dbReference type="InterPro" id="IPR011055">
    <property type="entry name" value="Dup_hybrid_motif"/>
</dbReference>
<dbReference type="SUPFAM" id="SSF51261">
    <property type="entry name" value="Duplicated hybrid motif"/>
    <property type="match status" value="1"/>
</dbReference>
<dbReference type="Gene3D" id="2.70.70.10">
    <property type="entry name" value="Glucose Permease (Domain IIA)"/>
    <property type="match status" value="1"/>
</dbReference>
<dbReference type="GO" id="GO:0004222">
    <property type="term" value="F:metalloendopeptidase activity"/>
    <property type="evidence" value="ECO:0007669"/>
    <property type="project" value="TreeGrafter"/>
</dbReference>
<dbReference type="EMBL" id="SNZH01000014">
    <property type="protein sequence ID" value="TDR40094.1"/>
    <property type="molecule type" value="Genomic_DNA"/>
</dbReference>
<dbReference type="AlphaFoldDB" id="A0A4V3DLM8"/>
<dbReference type="Pfam" id="PF01551">
    <property type="entry name" value="Peptidase_M23"/>
    <property type="match status" value="1"/>
</dbReference>
<dbReference type="PANTHER" id="PTHR21666">
    <property type="entry name" value="PEPTIDASE-RELATED"/>
    <property type="match status" value="1"/>
</dbReference>
<dbReference type="Proteomes" id="UP000295293">
    <property type="component" value="Unassembled WGS sequence"/>
</dbReference>
<dbReference type="InterPro" id="IPR050570">
    <property type="entry name" value="Cell_wall_metabolism_enzyme"/>
</dbReference>
<gene>
    <name evidence="2" type="ORF">DFR29_114146</name>
</gene>
<protein>
    <submittedName>
        <fullName evidence="2">Peptidase M23-like protein</fullName>
    </submittedName>
</protein>
<dbReference type="CDD" id="cd12797">
    <property type="entry name" value="M23_peptidase"/>
    <property type="match status" value="1"/>
</dbReference>
<evidence type="ECO:0000313" key="3">
    <source>
        <dbReference type="Proteomes" id="UP000295293"/>
    </source>
</evidence>
<sequence>MHNTDASPRDASASPGRPPRRRWRRVLGVIAAILLAGLLLPENPQIPVQGASYGDWNPQSFWYEPWGKSGVHKGIDIFAPKGRPVLSASYGVVIYRGELGLGGKVVAVLGPKWRIHYFAHLDSYNVVPLQVLDSGSTVGSVGVSGNAAGKPPHLHYAVLSLLPRPWRFSSATQGWKRMFFVDPGSQFKPASN</sequence>
<feature type="domain" description="M23ase beta-sheet core" evidence="1">
    <location>
        <begin position="71"/>
        <end position="158"/>
    </location>
</feature>
<comment type="caution">
    <text evidence="2">The sequence shown here is derived from an EMBL/GenBank/DDBJ whole genome shotgun (WGS) entry which is preliminary data.</text>
</comment>
<dbReference type="InterPro" id="IPR016047">
    <property type="entry name" value="M23ase_b-sheet_dom"/>
</dbReference>
<dbReference type="OrthoDB" id="9800107at2"/>
<reference evidence="2 3" key="1">
    <citation type="submission" date="2019-03" db="EMBL/GenBank/DDBJ databases">
        <title>Genomic Encyclopedia of Type Strains, Phase IV (KMG-IV): sequencing the most valuable type-strain genomes for metagenomic binning, comparative biology and taxonomic classification.</title>
        <authorList>
            <person name="Goeker M."/>
        </authorList>
    </citation>
    <scope>NUCLEOTIDE SEQUENCE [LARGE SCALE GENOMIC DNA]</scope>
    <source>
        <strain evidence="2 3">DSM 21667</strain>
    </source>
</reference>
<name>A0A4V3DLM8_9GAMM</name>
<evidence type="ECO:0000313" key="2">
    <source>
        <dbReference type="EMBL" id="TDR40094.1"/>
    </source>
</evidence>
<organism evidence="2 3">
    <name type="scientific">Tahibacter aquaticus</name>
    <dbReference type="NCBI Taxonomy" id="520092"/>
    <lineage>
        <taxon>Bacteria</taxon>
        <taxon>Pseudomonadati</taxon>
        <taxon>Pseudomonadota</taxon>
        <taxon>Gammaproteobacteria</taxon>
        <taxon>Lysobacterales</taxon>
        <taxon>Rhodanobacteraceae</taxon>
        <taxon>Tahibacter</taxon>
    </lineage>
</organism>
<dbReference type="PANTHER" id="PTHR21666:SF268">
    <property type="entry name" value="PEPTIDASE M23 DOMAIN-CONTAINING PROTEIN"/>
    <property type="match status" value="1"/>
</dbReference>
<evidence type="ECO:0000259" key="1">
    <source>
        <dbReference type="Pfam" id="PF01551"/>
    </source>
</evidence>